<reference evidence="2 3" key="1">
    <citation type="submission" date="2019-05" db="EMBL/GenBank/DDBJ databases">
        <title>Another draft genome of Portunus trituberculatus and its Hox gene families provides insights of decapod evolution.</title>
        <authorList>
            <person name="Jeong J.-H."/>
            <person name="Song I."/>
            <person name="Kim S."/>
            <person name="Choi T."/>
            <person name="Kim D."/>
            <person name="Ryu S."/>
            <person name="Kim W."/>
        </authorList>
    </citation>
    <scope>NUCLEOTIDE SEQUENCE [LARGE SCALE GENOMIC DNA]</scope>
    <source>
        <tissue evidence="2">Muscle</tissue>
    </source>
</reference>
<accession>A0A5B7I0V3</accession>
<name>A0A5B7I0V3_PORTR</name>
<evidence type="ECO:0000313" key="2">
    <source>
        <dbReference type="EMBL" id="MPC79001.1"/>
    </source>
</evidence>
<evidence type="ECO:0000256" key="1">
    <source>
        <dbReference type="SAM" id="MobiDB-lite"/>
    </source>
</evidence>
<feature type="region of interest" description="Disordered" evidence="1">
    <location>
        <begin position="1"/>
        <end position="24"/>
    </location>
</feature>
<evidence type="ECO:0000313" key="3">
    <source>
        <dbReference type="Proteomes" id="UP000324222"/>
    </source>
</evidence>
<keyword evidence="3" id="KW-1185">Reference proteome</keyword>
<feature type="compositionally biased region" description="Low complexity" evidence="1">
    <location>
        <begin position="12"/>
        <end position="23"/>
    </location>
</feature>
<dbReference type="AlphaFoldDB" id="A0A5B7I0V3"/>
<comment type="caution">
    <text evidence="2">The sequence shown here is derived from an EMBL/GenBank/DDBJ whole genome shotgun (WGS) entry which is preliminary data.</text>
</comment>
<sequence>MPGRGIQRHPLAAPAPSSQPQTTKPLSHHLVCPTFLVRFCNIWHTLRPLTFPDQLAETTRTPPPDPPLVGTTLFDLPDRAFTNWSAVVSYAGLQRAEPDTNGLIPTVRRHGCGRLSAKRGEC</sequence>
<dbReference type="Proteomes" id="UP000324222">
    <property type="component" value="Unassembled WGS sequence"/>
</dbReference>
<protein>
    <submittedName>
        <fullName evidence="2">Uncharacterized protein</fullName>
    </submittedName>
</protein>
<organism evidence="2 3">
    <name type="scientific">Portunus trituberculatus</name>
    <name type="common">Swimming crab</name>
    <name type="synonym">Neptunus trituberculatus</name>
    <dbReference type="NCBI Taxonomy" id="210409"/>
    <lineage>
        <taxon>Eukaryota</taxon>
        <taxon>Metazoa</taxon>
        <taxon>Ecdysozoa</taxon>
        <taxon>Arthropoda</taxon>
        <taxon>Crustacea</taxon>
        <taxon>Multicrustacea</taxon>
        <taxon>Malacostraca</taxon>
        <taxon>Eumalacostraca</taxon>
        <taxon>Eucarida</taxon>
        <taxon>Decapoda</taxon>
        <taxon>Pleocyemata</taxon>
        <taxon>Brachyura</taxon>
        <taxon>Eubrachyura</taxon>
        <taxon>Portunoidea</taxon>
        <taxon>Portunidae</taxon>
        <taxon>Portuninae</taxon>
        <taxon>Portunus</taxon>
    </lineage>
</organism>
<gene>
    <name evidence="2" type="ORF">E2C01_073512</name>
</gene>
<dbReference type="EMBL" id="VSRR010049969">
    <property type="protein sequence ID" value="MPC79001.1"/>
    <property type="molecule type" value="Genomic_DNA"/>
</dbReference>
<proteinExistence type="predicted"/>